<dbReference type="PANTHER" id="PTHR36453:SF1">
    <property type="entry name" value="RIGHT HANDED BETA HELIX DOMAIN-CONTAINING PROTEIN"/>
    <property type="match status" value="1"/>
</dbReference>
<dbReference type="Gene3D" id="2.160.20.10">
    <property type="entry name" value="Single-stranded right-handed beta-helix, Pectin lyase-like"/>
    <property type="match status" value="1"/>
</dbReference>
<dbReference type="InterPro" id="IPR012334">
    <property type="entry name" value="Pectin_lyas_fold"/>
</dbReference>
<name>A0A9D1G0D1_9FIRM</name>
<accession>A0A9D1G0D1</accession>
<comment type="caution">
    <text evidence="1">The sequence shown here is derived from an EMBL/GenBank/DDBJ whole genome shotgun (WGS) entry which is preliminary data.</text>
</comment>
<evidence type="ECO:0000313" key="2">
    <source>
        <dbReference type="Proteomes" id="UP000824140"/>
    </source>
</evidence>
<dbReference type="PANTHER" id="PTHR36453">
    <property type="entry name" value="SECRETED PROTEIN-RELATED"/>
    <property type="match status" value="1"/>
</dbReference>
<dbReference type="SUPFAM" id="SSF51126">
    <property type="entry name" value="Pectin lyase-like"/>
    <property type="match status" value="1"/>
</dbReference>
<dbReference type="Proteomes" id="UP000824140">
    <property type="component" value="Unassembled WGS sequence"/>
</dbReference>
<proteinExistence type="predicted"/>
<reference evidence="1" key="2">
    <citation type="journal article" date="2021" name="PeerJ">
        <title>Extensive microbial diversity within the chicken gut microbiome revealed by metagenomics and culture.</title>
        <authorList>
            <person name="Gilroy R."/>
            <person name="Ravi A."/>
            <person name="Getino M."/>
            <person name="Pursley I."/>
            <person name="Horton D.L."/>
            <person name="Alikhan N.F."/>
            <person name="Baker D."/>
            <person name="Gharbi K."/>
            <person name="Hall N."/>
            <person name="Watson M."/>
            <person name="Adriaenssens E.M."/>
            <person name="Foster-Nyarko E."/>
            <person name="Jarju S."/>
            <person name="Secka A."/>
            <person name="Antonio M."/>
            <person name="Oren A."/>
            <person name="Chaudhuri R.R."/>
            <person name="La Ragione R."/>
            <person name="Hildebrand F."/>
            <person name="Pallen M.J."/>
        </authorList>
    </citation>
    <scope>NUCLEOTIDE SEQUENCE</scope>
    <source>
        <strain evidence="1">13766</strain>
    </source>
</reference>
<evidence type="ECO:0000313" key="1">
    <source>
        <dbReference type="EMBL" id="HIS92692.1"/>
    </source>
</evidence>
<organism evidence="1 2">
    <name type="scientific">Candidatus Alectryocaccomicrobium excrementavium</name>
    <dbReference type="NCBI Taxonomy" id="2840668"/>
    <lineage>
        <taxon>Bacteria</taxon>
        <taxon>Bacillati</taxon>
        <taxon>Bacillota</taxon>
        <taxon>Clostridia</taxon>
        <taxon>Candidatus Alectryocaccomicrobium</taxon>
    </lineage>
</organism>
<dbReference type="InterPro" id="IPR011050">
    <property type="entry name" value="Pectin_lyase_fold/virulence"/>
</dbReference>
<dbReference type="EMBL" id="DVJN01000132">
    <property type="protein sequence ID" value="HIS92692.1"/>
    <property type="molecule type" value="Genomic_DNA"/>
</dbReference>
<protein>
    <submittedName>
        <fullName evidence="1">Right-handed parallel beta-helix repeat-containing protein</fullName>
    </submittedName>
</protein>
<sequence>MRATVTPAQTAGEIEQVIRQNETTVFAPGRYCLERPLRLLGLQSRTLLGEPGAALCGARPARVRWEARGENLYGARLAPGLAADGLRAGEVSFRPARYPHASDPNAIFGGTAADALEFAASCAHPEDGVLHAMHAHLWGDVHYQITGRGADGALALCGGWQNNRPMGMHREYRFVENLREALGAPGEFFYDRRTGELLVCALEAPGEEIHLISQPYLVEMRDCRNVRWEGLVFEDSARTFLAPYEPLLRSDWCIHRGGAVFAENVADIALHGCEFRRLGSNALFFSGNAARCTVSECYFHDLAASAICFVGKPSCVSFPCPTVDAPEFFPPDVESVGPQSEEYARDCAVENCLIRDIGQVEKQTACVEIAMSARIRVARCTLHTCPRAAINIGDGTFGGHCIEGNDIFDTVRETGDHGSINGWGRDRFWHAHGLNSAQMRDLALRDAVETTVLRQNRVRCDHGWDIDLDDGCSNYLVEDNLCLAGGLKFREGFCRIARGNRLINNTFHPHVWFENSGDVFEGNLVMRPYLPIGMPERWGERVDGNLLAIASGPERPAAELARLSGQDESSIARPVAFDENLQPLDGRFQQNGAYGVTSAHLRALAAACPVDAPTPLPDWDKGKTWRLNDIVFKGIDNDGEMSAFATPGHHGVLILSLPPHCPWYINGLRENTAVVTFNGTLIDGPEHFLHLYADLGAGAEIRLGTRNMLNGAAEVRTHKE</sequence>
<gene>
    <name evidence="1" type="ORF">IAA84_06695</name>
</gene>
<dbReference type="AlphaFoldDB" id="A0A9D1G0D1"/>
<reference evidence="1" key="1">
    <citation type="submission" date="2020-10" db="EMBL/GenBank/DDBJ databases">
        <authorList>
            <person name="Gilroy R."/>
        </authorList>
    </citation>
    <scope>NUCLEOTIDE SEQUENCE</scope>
    <source>
        <strain evidence="1">13766</strain>
    </source>
</reference>